<dbReference type="Gene3D" id="3.80.10.10">
    <property type="entry name" value="Ribonuclease Inhibitor"/>
    <property type="match status" value="1"/>
</dbReference>
<dbReference type="SUPFAM" id="SSF52047">
    <property type="entry name" value="RNI-like"/>
    <property type="match status" value="1"/>
</dbReference>
<protein>
    <submittedName>
        <fullName evidence="1">Uncharacterized protein</fullName>
    </submittedName>
</protein>
<name>A0A835CS75_APHGI</name>
<organism evidence="1 2">
    <name type="scientific">Aphidius gifuensis</name>
    <name type="common">Parasitoid wasp</name>
    <dbReference type="NCBI Taxonomy" id="684658"/>
    <lineage>
        <taxon>Eukaryota</taxon>
        <taxon>Metazoa</taxon>
        <taxon>Ecdysozoa</taxon>
        <taxon>Arthropoda</taxon>
        <taxon>Hexapoda</taxon>
        <taxon>Insecta</taxon>
        <taxon>Pterygota</taxon>
        <taxon>Neoptera</taxon>
        <taxon>Endopterygota</taxon>
        <taxon>Hymenoptera</taxon>
        <taxon>Apocrita</taxon>
        <taxon>Ichneumonoidea</taxon>
        <taxon>Braconidae</taxon>
        <taxon>Aphidiinae</taxon>
        <taxon>Aphidius</taxon>
    </lineage>
</organism>
<sequence length="389" mass="44919">MFEYTWFNDLLSSLDSQDVDKLKTECSKIDVTVKKGILKYLKTCNRNDRHIKKQMDPCLIQQIMIEKTLLLFGSRIKSLTLDSSYDSEILPVLRKNCENLRTIKLELKNYNKKNCYNVFKEMFKLKEIEILNYPRDAGSFKLLKNLPFGVKNLTLIPNDFGLLLSDKFSTIINDLSDRLTSLTIENCVIDKKVFKSIAHCCRLTRLSLEGCHLPENQSSISCLMGLEYVNLSRTINIKNCIFISMALYCTRIKCLKLNYLNSSQLSKCAIQQLSLIRNLEDFSVIGLTHFDNDFTCRLVNLKRLDCQGCDKINDACVKNILRKNYDIEHLNVIGTSVTKHIKNFTINHVKNRQTKMTLFVNDELFDKYFGFANPSPEKHGNVIIASKKL</sequence>
<reference evidence="1 2" key="1">
    <citation type="submission" date="2020-08" db="EMBL/GenBank/DDBJ databases">
        <title>Aphidius gifuensis genome sequencing and assembly.</title>
        <authorList>
            <person name="Du Z."/>
        </authorList>
    </citation>
    <scope>NUCLEOTIDE SEQUENCE [LARGE SCALE GENOMIC DNA]</scope>
    <source>
        <strain evidence="1">YNYX2018</strain>
        <tissue evidence="1">Adults</tissue>
    </source>
</reference>
<dbReference type="OrthoDB" id="7689274at2759"/>
<proteinExistence type="predicted"/>
<comment type="caution">
    <text evidence="1">The sequence shown here is derived from an EMBL/GenBank/DDBJ whole genome shotgun (WGS) entry which is preliminary data.</text>
</comment>
<dbReference type="EMBL" id="JACMRX010000004">
    <property type="protein sequence ID" value="KAF7991983.1"/>
    <property type="molecule type" value="Genomic_DNA"/>
</dbReference>
<dbReference type="Proteomes" id="UP000639338">
    <property type="component" value="Unassembled WGS sequence"/>
</dbReference>
<evidence type="ECO:0000313" key="1">
    <source>
        <dbReference type="EMBL" id="KAF7991983.1"/>
    </source>
</evidence>
<dbReference type="AlphaFoldDB" id="A0A835CS75"/>
<dbReference type="InterPro" id="IPR032675">
    <property type="entry name" value="LRR_dom_sf"/>
</dbReference>
<keyword evidence="2" id="KW-1185">Reference proteome</keyword>
<gene>
    <name evidence="1" type="ORF">HCN44_010784</name>
</gene>
<accession>A0A835CS75</accession>
<evidence type="ECO:0000313" key="2">
    <source>
        <dbReference type="Proteomes" id="UP000639338"/>
    </source>
</evidence>